<feature type="transmembrane region" description="Helical" evidence="2">
    <location>
        <begin position="20"/>
        <end position="37"/>
    </location>
</feature>
<dbReference type="GO" id="GO:0016020">
    <property type="term" value="C:membrane"/>
    <property type="evidence" value="ECO:0007669"/>
    <property type="project" value="InterPro"/>
</dbReference>
<sequence>MAVLLPFQPTPFFADKNKAFWNLQIAGWGGAALLRGVSTLANQGWEDLVRVLITSITGFSISLVLSVIYRQLINRKPVITWTFTVLSLALAVGLYAFIDAWVIWLYRPESNASFAQLVLGVFYLDMTLLGTWSALYYAINFFLQIEEQADRLARLQAQATGAQLAMLRYQLNPHFLFNTLNSISTLVLLKQTEPANAMLTRLSAFLRHTLVNEPGGRVTLEEEIETLKLYLDIERMRFEERLRTEFRIEPATGRALLPSLLLQPLVENAIKYAVSPQEEGAQISISARLVGQRLRITVADSGPGLQNGGTRPNFGPAYTGGAGIVSSTGVGLANIRDRLAQAYGEDHVFETRTPAQGGFTVVIEIPFEVAEEEEKTILPKPPAPVAVVPSAAQPAHPAEGPAQRELGLRA</sequence>
<reference evidence="4" key="1">
    <citation type="submission" date="2023-03" db="EMBL/GenBank/DDBJ databases">
        <title>Andean soil-derived lignocellulolytic bacterial consortium as a source of novel taxa and putative plastic-active enzymes.</title>
        <authorList>
            <person name="Diaz-Garcia L."/>
            <person name="Chuvochina M."/>
            <person name="Feuerriegel G."/>
            <person name="Bunk B."/>
            <person name="Sproer C."/>
            <person name="Streit W.R."/>
            <person name="Rodriguez L.M."/>
            <person name="Overmann J."/>
            <person name="Jimenez D.J."/>
        </authorList>
    </citation>
    <scope>NUCLEOTIDE SEQUENCE</scope>
    <source>
        <strain evidence="4">MAG 26</strain>
    </source>
</reference>
<feature type="transmembrane region" description="Helical" evidence="2">
    <location>
        <begin position="49"/>
        <end position="69"/>
    </location>
</feature>
<accession>A0AAJ5X406</accession>
<feature type="transmembrane region" description="Helical" evidence="2">
    <location>
        <begin position="117"/>
        <end position="139"/>
    </location>
</feature>
<dbReference type="InterPro" id="IPR005467">
    <property type="entry name" value="His_kinase_dom"/>
</dbReference>
<dbReference type="InterPro" id="IPR036890">
    <property type="entry name" value="HATPase_C_sf"/>
</dbReference>
<evidence type="ECO:0000256" key="1">
    <source>
        <dbReference type="SAM" id="MobiDB-lite"/>
    </source>
</evidence>
<dbReference type="GO" id="GO:0000155">
    <property type="term" value="F:phosphorelay sensor kinase activity"/>
    <property type="evidence" value="ECO:0007669"/>
    <property type="project" value="InterPro"/>
</dbReference>
<dbReference type="AlphaFoldDB" id="A0AAJ5X406"/>
<dbReference type="PROSITE" id="PS50109">
    <property type="entry name" value="HIS_KIN"/>
    <property type="match status" value="1"/>
</dbReference>
<dbReference type="InterPro" id="IPR050640">
    <property type="entry name" value="Bact_2-comp_sensor_kinase"/>
</dbReference>
<keyword evidence="2" id="KW-1133">Transmembrane helix</keyword>
<proteinExistence type="predicted"/>
<feature type="region of interest" description="Disordered" evidence="1">
    <location>
        <begin position="388"/>
        <end position="410"/>
    </location>
</feature>
<gene>
    <name evidence="4" type="ORF">P0Y56_10340</name>
</gene>
<dbReference type="InterPro" id="IPR003594">
    <property type="entry name" value="HATPase_dom"/>
</dbReference>
<name>A0AAJ5X406_9SPHN</name>
<keyword evidence="2" id="KW-0812">Transmembrane</keyword>
<keyword evidence="4" id="KW-0808">Transferase</keyword>
<dbReference type="Gene3D" id="3.30.565.10">
    <property type="entry name" value="Histidine kinase-like ATPase, C-terminal domain"/>
    <property type="match status" value="1"/>
</dbReference>
<keyword evidence="4" id="KW-0418">Kinase</keyword>
<feature type="transmembrane region" description="Helical" evidence="2">
    <location>
        <begin position="81"/>
        <end position="105"/>
    </location>
</feature>
<evidence type="ECO:0000313" key="4">
    <source>
        <dbReference type="EMBL" id="WEK45432.1"/>
    </source>
</evidence>
<dbReference type="SMART" id="SM00387">
    <property type="entry name" value="HATPase_c"/>
    <property type="match status" value="1"/>
</dbReference>
<feature type="domain" description="Histidine kinase" evidence="3">
    <location>
        <begin position="261"/>
        <end position="369"/>
    </location>
</feature>
<dbReference type="Pfam" id="PF06580">
    <property type="entry name" value="His_kinase"/>
    <property type="match status" value="1"/>
</dbReference>
<evidence type="ECO:0000259" key="3">
    <source>
        <dbReference type="PROSITE" id="PS50109"/>
    </source>
</evidence>
<evidence type="ECO:0000256" key="2">
    <source>
        <dbReference type="SAM" id="Phobius"/>
    </source>
</evidence>
<dbReference type="Pfam" id="PF02518">
    <property type="entry name" value="HATPase_c"/>
    <property type="match status" value="1"/>
</dbReference>
<protein>
    <submittedName>
        <fullName evidence="4">Histidine kinase</fullName>
    </submittedName>
</protein>
<dbReference type="InterPro" id="IPR010559">
    <property type="entry name" value="Sig_transdc_His_kin_internal"/>
</dbReference>
<feature type="compositionally biased region" description="Low complexity" evidence="1">
    <location>
        <begin position="388"/>
        <end position="398"/>
    </location>
</feature>
<dbReference type="KEGG" id="acob:P0Y56_10340"/>
<keyword evidence="2" id="KW-0472">Membrane</keyword>
<organism evidence="4 5">
    <name type="scientific">Candidatus Andeanibacterium colombiense</name>
    <dbReference type="NCBI Taxonomy" id="3121345"/>
    <lineage>
        <taxon>Bacteria</taxon>
        <taxon>Pseudomonadati</taxon>
        <taxon>Pseudomonadota</taxon>
        <taxon>Alphaproteobacteria</taxon>
        <taxon>Sphingomonadales</taxon>
        <taxon>Sphingomonadaceae</taxon>
        <taxon>Candidatus Andeanibacterium</taxon>
    </lineage>
</organism>
<dbReference type="SUPFAM" id="SSF55874">
    <property type="entry name" value="ATPase domain of HSP90 chaperone/DNA topoisomerase II/histidine kinase"/>
    <property type="match status" value="1"/>
</dbReference>
<dbReference type="Proteomes" id="UP001218362">
    <property type="component" value="Chromosome"/>
</dbReference>
<dbReference type="PANTHER" id="PTHR34220">
    <property type="entry name" value="SENSOR HISTIDINE KINASE YPDA"/>
    <property type="match status" value="1"/>
</dbReference>
<dbReference type="EMBL" id="CP119316">
    <property type="protein sequence ID" value="WEK45432.1"/>
    <property type="molecule type" value="Genomic_DNA"/>
</dbReference>
<dbReference type="PANTHER" id="PTHR34220:SF7">
    <property type="entry name" value="SENSOR HISTIDINE KINASE YPDA"/>
    <property type="match status" value="1"/>
</dbReference>
<evidence type="ECO:0000313" key="5">
    <source>
        <dbReference type="Proteomes" id="UP001218362"/>
    </source>
</evidence>